<organism evidence="3 5">
    <name type="scientific">Sungouiella intermedia</name>
    <dbReference type="NCBI Taxonomy" id="45354"/>
    <lineage>
        <taxon>Eukaryota</taxon>
        <taxon>Fungi</taxon>
        <taxon>Dikarya</taxon>
        <taxon>Ascomycota</taxon>
        <taxon>Saccharomycotina</taxon>
        <taxon>Pichiomycetes</taxon>
        <taxon>Metschnikowiaceae</taxon>
        <taxon>Sungouiella</taxon>
    </lineage>
</organism>
<dbReference type="Proteomes" id="UP000182259">
    <property type="component" value="Chromosome IV"/>
</dbReference>
<name>A0A1L0C021_9ASCO</name>
<evidence type="ECO:0000313" key="4">
    <source>
        <dbReference type="Proteomes" id="UP000182259"/>
    </source>
</evidence>
<feature type="compositionally biased region" description="Polar residues" evidence="1">
    <location>
        <begin position="73"/>
        <end position="90"/>
    </location>
</feature>
<gene>
    <name evidence="2" type="ORF">SAMEA4029009_CIC11G00000005957</name>
    <name evidence="3" type="ORF">SAMEA4029010_CIC11G00000004428</name>
</gene>
<evidence type="ECO:0000313" key="2">
    <source>
        <dbReference type="EMBL" id="SGZ56025.1"/>
    </source>
</evidence>
<dbReference type="EMBL" id="LT635767">
    <property type="protein sequence ID" value="SGZ56025.1"/>
    <property type="molecule type" value="Genomic_DNA"/>
</dbReference>
<sequence>MPDLFDNFFGKISQSITGKSPTHYGMNNQVNSGRFYSYHENGTNNKSWMTLAEIKESFAEADNMQQVKPRMGSVSSMDSEPKSRNSSISE</sequence>
<accession>A0A1L0C021</accession>
<evidence type="ECO:0000313" key="5">
    <source>
        <dbReference type="Proteomes" id="UP000182334"/>
    </source>
</evidence>
<dbReference type="Proteomes" id="UP000182334">
    <property type="component" value="Chromosome V"/>
</dbReference>
<protein>
    <submittedName>
        <fullName evidence="3">CIC11C00000004428</fullName>
    </submittedName>
    <submittedName>
        <fullName evidence="2">CIC11C00000005957</fullName>
    </submittedName>
</protein>
<evidence type="ECO:0000256" key="1">
    <source>
        <dbReference type="SAM" id="MobiDB-lite"/>
    </source>
</evidence>
<reference evidence="4 5" key="1">
    <citation type="submission" date="2016-10" db="EMBL/GenBank/DDBJ databases">
        <authorList>
            <person name="de Groot N.N."/>
        </authorList>
    </citation>
    <scope>NUCLEOTIDE SEQUENCE [LARGE SCALE GENOMIC DNA]</scope>
    <source>
        <strain evidence="3 5">CBS 141442</strain>
        <strain evidence="2 4">PYCC 4715</strain>
    </source>
</reference>
<proteinExistence type="predicted"/>
<dbReference type="AlphaFoldDB" id="A0A1L0C021"/>
<dbReference type="OrthoDB" id="4090363at2759"/>
<feature type="region of interest" description="Disordered" evidence="1">
    <location>
        <begin position="62"/>
        <end position="90"/>
    </location>
</feature>
<evidence type="ECO:0000313" key="3">
    <source>
        <dbReference type="EMBL" id="SGZ56026.1"/>
    </source>
</evidence>
<dbReference type="EMBL" id="LT635760">
    <property type="protein sequence ID" value="SGZ56026.1"/>
    <property type="molecule type" value="Genomic_DNA"/>
</dbReference>
<keyword evidence="5" id="KW-1185">Reference proteome</keyword>